<dbReference type="EMBL" id="LGGX01000052">
    <property type="protein sequence ID" value="KUK85631.1"/>
    <property type="molecule type" value="Genomic_DNA"/>
</dbReference>
<evidence type="ECO:0000313" key="2">
    <source>
        <dbReference type="Proteomes" id="UP000053467"/>
    </source>
</evidence>
<protein>
    <submittedName>
        <fullName evidence="1">Uncharacterized protein</fullName>
    </submittedName>
</protein>
<comment type="caution">
    <text evidence="1">The sequence shown here is derived from an EMBL/GenBank/DDBJ whole genome shotgun (WGS) entry which is preliminary data.</text>
</comment>
<organism evidence="1 2">
    <name type="scientific">candidate division TA06 bacterium 34_109</name>
    <dbReference type="NCBI Taxonomy" id="1635277"/>
    <lineage>
        <taxon>Bacteria</taxon>
        <taxon>Bacteria division TA06</taxon>
    </lineage>
</organism>
<proteinExistence type="predicted"/>
<evidence type="ECO:0000313" key="1">
    <source>
        <dbReference type="EMBL" id="KUK85631.1"/>
    </source>
</evidence>
<sequence>MKLLDNFIIQGESFPLRTPESKTNILFLIEEMILILSCSIEIIEIPILQDIQGESFPLRTPELHSR</sequence>
<accession>A0A117M5K8</accession>
<name>A0A117M5K8_UNCT6</name>
<gene>
    <name evidence="1" type="ORF">XE03_1964</name>
</gene>
<dbReference type="Proteomes" id="UP000053467">
    <property type="component" value="Unassembled WGS sequence"/>
</dbReference>
<dbReference type="AlphaFoldDB" id="A0A117M5K8"/>
<reference evidence="2" key="1">
    <citation type="journal article" date="2015" name="MBio">
        <title>Genome-Resolved Metagenomic Analysis Reveals Roles for Candidate Phyla and Other Microbial Community Members in Biogeochemical Transformations in Oil Reservoirs.</title>
        <authorList>
            <person name="Hu P."/>
            <person name="Tom L."/>
            <person name="Singh A."/>
            <person name="Thomas B.C."/>
            <person name="Baker B.J."/>
            <person name="Piceno Y.M."/>
            <person name="Andersen G.L."/>
            <person name="Banfield J.F."/>
        </authorList>
    </citation>
    <scope>NUCLEOTIDE SEQUENCE [LARGE SCALE GENOMIC DNA]</scope>
</reference>